<feature type="signal peptide" evidence="1">
    <location>
        <begin position="1"/>
        <end position="17"/>
    </location>
</feature>
<evidence type="ECO:0000256" key="1">
    <source>
        <dbReference type="SAM" id="SignalP"/>
    </source>
</evidence>
<keyword evidence="3" id="KW-1185">Reference proteome</keyword>
<name>A0ABD2C2E4_VESMC</name>
<dbReference type="EMBL" id="JAYRBN010000061">
    <property type="protein sequence ID" value="KAL2739190.1"/>
    <property type="molecule type" value="Genomic_DNA"/>
</dbReference>
<evidence type="ECO:0000313" key="2">
    <source>
        <dbReference type="EMBL" id="KAL2739190.1"/>
    </source>
</evidence>
<evidence type="ECO:0000313" key="3">
    <source>
        <dbReference type="Proteomes" id="UP001607303"/>
    </source>
</evidence>
<keyword evidence="1" id="KW-0732">Signal</keyword>
<reference evidence="2 3" key="1">
    <citation type="journal article" date="2024" name="Ann. Entomol. Soc. Am.">
        <title>Genomic analyses of the southern and eastern yellowjacket wasps (Hymenoptera: Vespidae) reveal evolutionary signatures of social life.</title>
        <authorList>
            <person name="Catto M.A."/>
            <person name="Caine P.B."/>
            <person name="Orr S.E."/>
            <person name="Hunt B.G."/>
            <person name="Goodisman M.A.D."/>
        </authorList>
    </citation>
    <scope>NUCLEOTIDE SEQUENCE [LARGE SCALE GENOMIC DNA]</scope>
    <source>
        <strain evidence="2">232</strain>
        <tissue evidence="2">Head and thorax</tissue>
    </source>
</reference>
<feature type="chain" id="PRO_5044764694" evidence="1">
    <location>
        <begin position="18"/>
        <end position="367"/>
    </location>
</feature>
<dbReference type="AlphaFoldDB" id="A0ABD2C2E4"/>
<organism evidence="2 3">
    <name type="scientific">Vespula maculifrons</name>
    <name type="common">Eastern yellow jacket</name>
    <name type="synonym">Wasp</name>
    <dbReference type="NCBI Taxonomy" id="7453"/>
    <lineage>
        <taxon>Eukaryota</taxon>
        <taxon>Metazoa</taxon>
        <taxon>Ecdysozoa</taxon>
        <taxon>Arthropoda</taxon>
        <taxon>Hexapoda</taxon>
        <taxon>Insecta</taxon>
        <taxon>Pterygota</taxon>
        <taxon>Neoptera</taxon>
        <taxon>Endopterygota</taxon>
        <taxon>Hymenoptera</taxon>
        <taxon>Apocrita</taxon>
        <taxon>Aculeata</taxon>
        <taxon>Vespoidea</taxon>
        <taxon>Vespidae</taxon>
        <taxon>Vespinae</taxon>
        <taxon>Vespula</taxon>
    </lineage>
</organism>
<comment type="caution">
    <text evidence="2">The sequence shown here is derived from an EMBL/GenBank/DDBJ whole genome shotgun (WGS) entry which is preliminary data.</text>
</comment>
<dbReference type="Proteomes" id="UP001607303">
    <property type="component" value="Unassembled WGS sequence"/>
</dbReference>
<gene>
    <name evidence="2" type="ORF">V1477_010579</name>
</gene>
<accession>A0ABD2C2E4</accession>
<proteinExistence type="predicted"/>
<sequence>MLKVLLILTILCGSVFTEEPTEDTKQRKRGILGGSDGWIGISNPYSYGHGQPWADNHNPWKSIKFANINLHHGGWNGFGSYGKGSFTLPSGTGHGPLVKTLPVYITKHVVLEKPVPVPEPVYIEKPYHIPVEKVIPVPIEKIIHKPVPVPVPVPQAVPIPVEHAVPVPVKHPVAVPVHQPYPVPVKQGIPIPVPVPVPVHSPYPPVLSGPFYGRGFPAGPFYPSLHGQAHFDHGFVGHGYGHGVGHGFGVGHGYGGHGYGGYSYGGHGHGGHGYGHGYGYGYGPYGYDHAHHYGHGFGHERKEKRRMITTTLRIVSIKMFNNKSLKISKRLLSQNTYSKCLNSSLMHTLCDLKDATSPNSTRLHAMK</sequence>
<protein>
    <submittedName>
        <fullName evidence="2">Tetra-peptide repeat homeobox protein 1-like</fullName>
    </submittedName>
</protein>